<organism evidence="1 2">
    <name type="scientific">Petrolisthes cinctipes</name>
    <name type="common">Flat porcelain crab</name>
    <dbReference type="NCBI Taxonomy" id="88211"/>
    <lineage>
        <taxon>Eukaryota</taxon>
        <taxon>Metazoa</taxon>
        <taxon>Ecdysozoa</taxon>
        <taxon>Arthropoda</taxon>
        <taxon>Crustacea</taxon>
        <taxon>Multicrustacea</taxon>
        <taxon>Malacostraca</taxon>
        <taxon>Eumalacostraca</taxon>
        <taxon>Eucarida</taxon>
        <taxon>Decapoda</taxon>
        <taxon>Pleocyemata</taxon>
        <taxon>Anomura</taxon>
        <taxon>Galatheoidea</taxon>
        <taxon>Porcellanidae</taxon>
        <taxon>Petrolisthes</taxon>
    </lineage>
</organism>
<dbReference type="InterPro" id="IPR013083">
    <property type="entry name" value="Znf_RING/FYVE/PHD"/>
</dbReference>
<name>A0AAE1KYI5_PETCI</name>
<sequence length="105" mass="11774">MKLKEMNVDMKKELPLIKEGRKGLMADNWWWTDVLTSSSTFKPGSVPRLTNMAGARNKNKQPALYICGSCKNSIGNDDDSVECDRCGEWVHADNQCCGLSNIQYS</sequence>
<comment type="caution">
    <text evidence="1">The sequence shown here is derived from an EMBL/GenBank/DDBJ whole genome shotgun (WGS) entry which is preliminary data.</text>
</comment>
<dbReference type="EMBL" id="JAWQEG010000464">
    <property type="protein sequence ID" value="KAK3889749.1"/>
    <property type="molecule type" value="Genomic_DNA"/>
</dbReference>
<reference evidence="1" key="1">
    <citation type="submission" date="2023-10" db="EMBL/GenBank/DDBJ databases">
        <title>Genome assemblies of two species of porcelain crab, Petrolisthes cinctipes and Petrolisthes manimaculis (Anomura: Porcellanidae).</title>
        <authorList>
            <person name="Angst P."/>
        </authorList>
    </citation>
    <scope>NUCLEOTIDE SEQUENCE</scope>
    <source>
        <strain evidence="1">PB745_01</strain>
        <tissue evidence="1">Gill</tissue>
    </source>
</reference>
<accession>A0AAE1KYI5</accession>
<proteinExistence type="predicted"/>
<dbReference type="AlphaFoldDB" id="A0AAE1KYI5"/>
<keyword evidence="2" id="KW-1185">Reference proteome</keyword>
<evidence type="ECO:0000313" key="2">
    <source>
        <dbReference type="Proteomes" id="UP001286313"/>
    </source>
</evidence>
<dbReference type="InterPro" id="IPR011011">
    <property type="entry name" value="Znf_FYVE_PHD"/>
</dbReference>
<dbReference type="Gene3D" id="3.30.40.10">
    <property type="entry name" value="Zinc/RING finger domain, C3HC4 (zinc finger)"/>
    <property type="match status" value="1"/>
</dbReference>
<protein>
    <submittedName>
        <fullName evidence="1">Uncharacterized protein</fullName>
    </submittedName>
</protein>
<gene>
    <name evidence="1" type="ORF">Pcinc_006314</name>
</gene>
<dbReference type="Proteomes" id="UP001286313">
    <property type="component" value="Unassembled WGS sequence"/>
</dbReference>
<evidence type="ECO:0000313" key="1">
    <source>
        <dbReference type="EMBL" id="KAK3889749.1"/>
    </source>
</evidence>
<dbReference type="SUPFAM" id="SSF57903">
    <property type="entry name" value="FYVE/PHD zinc finger"/>
    <property type="match status" value="1"/>
</dbReference>